<dbReference type="PANTHER" id="PTHR42941">
    <property type="entry name" value="SLL1037 PROTEIN"/>
    <property type="match status" value="1"/>
</dbReference>
<proteinExistence type="predicted"/>
<reference evidence="3" key="1">
    <citation type="submission" date="2015-08" db="EMBL/GenBank/DDBJ databases">
        <authorList>
            <person name="Varghese N."/>
        </authorList>
    </citation>
    <scope>NUCLEOTIDE SEQUENCE [LARGE SCALE GENOMIC DNA]</scope>
    <source>
        <strain evidence="3">JCM 18476</strain>
    </source>
</reference>
<keyword evidence="3" id="KW-1185">Reference proteome</keyword>
<sequence>MIKISNKFSLFLSAMVLSSLSVSASAEKLRLGSMPVGSGWYVGAAAIQKMVEESDSDLDIEILARGGGVANPMVVDAGKAQLAISNVATSQWAVEGMLLYNGRKATNIRSLVGGLNPVYIGAIVRKDFMAENGFHTLDDILSSGKPINIMMKPAGSNIPPVVETILALYDLDKKKLESQGGSIIQVDSSQMSGLMRDKRVDLYFDTVLRGHPTITEISLTGDVEFLDMSEKAIAAFTSIGLTKGTYGKWFDSQTGENIGGDFGTHLIANANLSDDKAYKITKLVVENMDRLSEDFKAWKAFKLEDAALPEKNGIPLHPGAIRYYKEIGLLP</sequence>
<evidence type="ECO:0000256" key="1">
    <source>
        <dbReference type="SAM" id="SignalP"/>
    </source>
</evidence>
<name>A0A0K6IMD0_9GAMM</name>
<protein>
    <submittedName>
        <fullName evidence="2">TRAP transporter solute receptor, TAXI family</fullName>
    </submittedName>
</protein>
<keyword evidence="2" id="KW-0675">Receptor</keyword>
<dbReference type="RefSeq" id="WP_072242088.1">
    <property type="nucleotide sequence ID" value="NZ_CYHG01000006.1"/>
</dbReference>
<dbReference type="Proteomes" id="UP000182769">
    <property type="component" value="Unassembled WGS sequence"/>
</dbReference>
<dbReference type="InterPro" id="IPR011852">
    <property type="entry name" value="TRAP_TAXI"/>
</dbReference>
<keyword evidence="1" id="KW-0732">Signal</keyword>
<dbReference type="AlphaFoldDB" id="A0A0K6IMD0"/>
<dbReference type="SUPFAM" id="SSF53850">
    <property type="entry name" value="Periplasmic binding protein-like II"/>
    <property type="match status" value="1"/>
</dbReference>
<dbReference type="Pfam" id="PF16868">
    <property type="entry name" value="NMT1_3"/>
    <property type="match status" value="1"/>
</dbReference>
<accession>A0A0K6IMD0</accession>
<feature type="chain" id="PRO_5005505694" evidence="1">
    <location>
        <begin position="25"/>
        <end position="331"/>
    </location>
</feature>
<dbReference type="EMBL" id="CYHG01000006">
    <property type="protein sequence ID" value="CUB04249.1"/>
    <property type="molecule type" value="Genomic_DNA"/>
</dbReference>
<organism evidence="2 3">
    <name type="scientific">Marinomonas fungiae</name>
    <dbReference type="NCBI Taxonomy" id="1137284"/>
    <lineage>
        <taxon>Bacteria</taxon>
        <taxon>Pseudomonadati</taxon>
        <taxon>Pseudomonadota</taxon>
        <taxon>Gammaproteobacteria</taxon>
        <taxon>Oceanospirillales</taxon>
        <taxon>Oceanospirillaceae</taxon>
        <taxon>Marinomonas</taxon>
    </lineage>
</organism>
<gene>
    <name evidence="2" type="ORF">Ga0061065_10668</name>
</gene>
<evidence type="ECO:0000313" key="3">
    <source>
        <dbReference type="Proteomes" id="UP000182769"/>
    </source>
</evidence>
<evidence type="ECO:0000313" key="2">
    <source>
        <dbReference type="EMBL" id="CUB04249.1"/>
    </source>
</evidence>
<dbReference type="Gene3D" id="3.40.190.10">
    <property type="entry name" value="Periplasmic binding protein-like II"/>
    <property type="match status" value="2"/>
</dbReference>
<dbReference type="STRING" id="1137284.GCA_001418205_02113"/>
<feature type="signal peptide" evidence="1">
    <location>
        <begin position="1"/>
        <end position="24"/>
    </location>
</feature>
<dbReference type="NCBIfam" id="TIGR02122">
    <property type="entry name" value="TRAP_TAXI"/>
    <property type="match status" value="1"/>
</dbReference>
<dbReference type="PANTHER" id="PTHR42941:SF1">
    <property type="entry name" value="SLL1037 PROTEIN"/>
    <property type="match status" value="1"/>
</dbReference>